<comment type="caution">
    <text evidence="1">The sequence shown here is derived from an EMBL/GenBank/DDBJ whole genome shotgun (WGS) entry which is preliminary data.</text>
</comment>
<keyword evidence="2" id="KW-1185">Reference proteome</keyword>
<dbReference type="EMBL" id="CAJVQC010022462">
    <property type="protein sequence ID" value="CAG8718098.1"/>
    <property type="molecule type" value="Genomic_DNA"/>
</dbReference>
<proteinExistence type="predicted"/>
<name>A0ACA9PQ54_9GLOM</name>
<gene>
    <name evidence="1" type="ORF">RPERSI_LOCUS11069</name>
</gene>
<evidence type="ECO:0000313" key="1">
    <source>
        <dbReference type="EMBL" id="CAG8718098.1"/>
    </source>
</evidence>
<reference evidence="1" key="1">
    <citation type="submission" date="2021-06" db="EMBL/GenBank/DDBJ databases">
        <authorList>
            <person name="Kallberg Y."/>
            <person name="Tangrot J."/>
            <person name="Rosling A."/>
        </authorList>
    </citation>
    <scope>NUCLEOTIDE SEQUENCE</scope>
    <source>
        <strain evidence="1">MA461A</strain>
    </source>
</reference>
<feature type="non-terminal residue" evidence="1">
    <location>
        <position position="1"/>
    </location>
</feature>
<dbReference type="Proteomes" id="UP000789920">
    <property type="component" value="Unassembled WGS sequence"/>
</dbReference>
<evidence type="ECO:0000313" key="2">
    <source>
        <dbReference type="Proteomes" id="UP000789920"/>
    </source>
</evidence>
<protein>
    <submittedName>
        <fullName evidence="1">16607_t:CDS:1</fullName>
    </submittedName>
</protein>
<accession>A0ACA9PQ54</accession>
<sequence length="83" mass="9641">WSFTSTSLESFLHTCQAPLESLSFEHCECFSEEHLETIIQSLKKPLKLLNIMHANFEVTPKIRERVKYMIQSILNKPAVSYTP</sequence>
<organism evidence="1 2">
    <name type="scientific">Racocetra persica</name>
    <dbReference type="NCBI Taxonomy" id="160502"/>
    <lineage>
        <taxon>Eukaryota</taxon>
        <taxon>Fungi</taxon>
        <taxon>Fungi incertae sedis</taxon>
        <taxon>Mucoromycota</taxon>
        <taxon>Glomeromycotina</taxon>
        <taxon>Glomeromycetes</taxon>
        <taxon>Diversisporales</taxon>
        <taxon>Gigasporaceae</taxon>
        <taxon>Racocetra</taxon>
    </lineage>
</organism>